<dbReference type="KEGG" id="sbal:HUE88_01570"/>
<proteinExistence type="predicted"/>
<sequence length="236" mass="27846">MSRQENKDETRAKKYLQTLDYTKLEHEPLGNVTPDFLLDNEVAVEVRRLNRNHINGEKLISIENFEIHLIKKIKKIISTFKHTDYRNSAYISIILSKPLHVDSKDGVIKKTKKVLKKHTHKIHKKKSFKVSDYLEITFTPIKKKSVQYIFAGCNNDHLWIVNELHKNIQLVIDEKDKKISKNFNLFDKWWLILVDSIIYGLDNDDFKALKKIKLNKRKFSKVLILSSKGKLKAFKF</sequence>
<evidence type="ECO:0000313" key="1">
    <source>
        <dbReference type="EMBL" id="QOY52412.1"/>
    </source>
</evidence>
<dbReference type="RefSeq" id="WP_194370439.1">
    <property type="nucleotide sequence ID" value="NZ_CP054492.1"/>
</dbReference>
<dbReference type="AlphaFoldDB" id="A0A7S7LVR4"/>
<keyword evidence="2" id="KW-1185">Reference proteome</keyword>
<evidence type="ECO:0000313" key="2">
    <source>
        <dbReference type="Proteomes" id="UP000593994"/>
    </source>
</evidence>
<organism evidence="1 2">
    <name type="scientific">Candidatus Sulfurimonas baltica</name>
    <dbReference type="NCBI Taxonomy" id="2740404"/>
    <lineage>
        <taxon>Bacteria</taxon>
        <taxon>Pseudomonadati</taxon>
        <taxon>Campylobacterota</taxon>
        <taxon>Epsilonproteobacteria</taxon>
        <taxon>Campylobacterales</taxon>
        <taxon>Sulfurimonadaceae</taxon>
        <taxon>Sulfurimonas</taxon>
    </lineage>
</organism>
<gene>
    <name evidence="1" type="ORF">HUE88_01570</name>
</gene>
<dbReference type="EMBL" id="CP054492">
    <property type="protein sequence ID" value="QOY52412.1"/>
    <property type="molecule type" value="Genomic_DNA"/>
</dbReference>
<reference evidence="1 2" key="1">
    <citation type="submission" date="2020-05" db="EMBL/GenBank/DDBJ databases">
        <title>Sulfurimonas marisnigri, sp. nov., and Sulfurimonas baltica, sp. nov., manganese oxide reducing chemolithoautotrophs of the class Epsilonproteobacteria isolated from the pelagic redoxclines of the Black and Baltic Seas and emended description of the genus Sulfurimonas.</title>
        <authorList>
            <person name="Henkel J.V."/>
            <person name="Laudan C."/>
            <person name="Werner J."/>
            <person name="Neu T."/>
            <person name="Plewe S."/>
            <person name="Sproer C."/>
            <person name="Bunk B."/>
            <person name="Schulz-Vogt H.N."/>
        </authorList>
    </citation>
    <scope>NUCLEOTIDE SEQUENCE [LARGE SCALE GENOMIC DNA]</scope>
    <source>
        <strain evidence="1 2">GD2</strain>
    </source>
</reference>
<protein>
    <submittedName>
        <fullName evidence="1">Uncharacterized protein</fullName>
    </submittedName>
</protein>
<dbReference type="Proteomes" id="UP000593994">
    <property type="component" value="Chromosome"/>
</dbReference>
<accession>A0A7S7LVR4</accession>
<name>A0A7S7LVR4_9BACT</name>